<dbReference type="GO" id="GO:0003677">
    <property type="term" value="F:DNA binding"/>
    <property type="evidence" value="ECO:0007669"/>
    <property type="project" value="UniProtKB-KW"/>
</dbReference>
<dbReference type="PRINTS" id="PR00034">
    <property type="entry name" value="HTHCRP"/>
</dbReference>
<dbReference type="InterPro" id="IPR050397">
    <property type="entry name" value="Env_Response_Regulators"/>
</dbReference>
<dbReference type="AlphaFoldDB" id="A0A171KSN0"/>
<sequence length="244" mass="27488">MAKRVLLPSEAVHCSSCMLGHVCLPIGMSTHDVAKLDGLIKERLRIEKGKPLYTLNEPLTAIYSVRIGTLKTQIENAQGQFQITGFHLPGEIVGLDGMIEGHHVSTAVALEDAEVCVIRLEDMDNLARHLPSLQQQVLRLMSREISRSHQMLMALGSMRAEQRLAAFLLNLSTRLSALGYSSTEFVMRMSREEIGNYLGLTLETVSRLFSRFAREELIRVNQRQVQLLDKEKLHKLIEKEKDAV</sequence>
<dbReference type="OrthoDB" id="7643467at2"/>
<keyword evidence="1" id="KW-0805">Transcription regulation</keyword>
<dbReference type="Gene3D" id="2.60.120.10">
    <property type="entry name" value="Jelly Rolls"/>
    <property type="match status" value="1"/>
</dbReference>
<feature type="domain" description="HTH crp-type" evidence="4">
    <location>
        <begin position="158"/>
        <end position="231"/>
    </location>
</feature>
<evidence type="ECO:0000256" key="3">
    <source>
        <dbReference type="ARBA" id="ARBA00023163"/>
    </source>
</evidence>
<reference evidence="5 6" key="1">
    <citation type="submission" date="2015-04" db="EMBL/GenBank/DDBJ databases">
        <title>Genome sequence of Kerstersia gyiorum CG1.</title>
        <authorList>
            <person name="Greninger A.L."/>
            <person name="Kozyreva V."/>
            <person name="Chaturvedi V."/>
        </authorList>
    </citation>
    <scope>NUCLEOTIDE SEQUENCE [LARGE SCALE GENOMIC DNA]</scope>
    <source>
        <strain evidence="5 6">CG1</strain>
    </source>
</reference>
<dbReference type="InterPro" id="IPR018335">
    <property type="entry name" value="Tscrpt_reg_HTH_Crp-type_CS"/>
</dbReference>
<dbReference type="CDD" id="cd00038">
    <property type="entry name" value="CAP_ED"/>
    <property type="match status" value="1"/>
</dbReference>
<dbReference type="Pfam" id="PF13545">
    <property type="entry name" value="HTH_Crp_2"/>
    <property type="match status" value="1"/>
</dbReference>
<dbReference type="SMART" id="SM00419">
    <property type="entry name" value="HTH_CRP"/>
    <property type="match status" value="1"/>
</dbReference>
<name>A0A171KSN0_9BURK</name>
<dbReference type="PROSITE" id="PS51063">
    <property type="entry name" value="HTH_CRP_2"/>
    <property type="match status" value="1"/>
</dbReference>
<protein>
    <submittedName>
        <fullName evidence="5">Transcriptional regulatory protein btr</fullName>
    </submittedName>
</protein>
<dbReference type="FunFam" id="1.10.10.10:FF:000028">
    <property type="entry name" value="Fumarate/nitrate reduction transcriptional regulator Fnr"/>
    <property type="match status" value="1"/>
</dbReference>
<dbReference type="PANTHER" id="PTHR24567:SF75">
    <property type="entry name" value="FUMARATE AND NITRATE REDUCTION REGULATORY PROTEIN"/>
    <property type="match status" value="1"/>
</dbReference>
<evidence type="ECO:0000313" key="6">
    <source>
        <dbReference type="Proteomes" id="UP000078084"/>
    </source>
</evidence>
<dbReference type="Pfam" id="PF00027">
    <property type="entry name" value="cNMP_binding"/>
    <property type="match status" value="1"/>
</dbReference>
<dbReference type="GeneID" id="99727091"/>
<dbReference type="PATRIC" id="fig|206506.3.peg.1696"/>
<keyword evidence="2" id="KW-0238">DNA-binding</keyword>
<accession>A0A171KSN0</accession>
<evidence type="ECO:0000256" key="1">
    <source>
        <dbReference type="ARBA" id="ARBA00023015"/>
    </source>
</evidence>
<dbReference type="SUPFAM" id="SSF51206">
    <property type="entry name" value="cAMP-binding domain-like"/>
    <property type="match status" value="1"/>
</dbReference>
<dbReference type="SUPFAM" id="SSF46785">
    <property type="entry name" value="Winged helix' DNA-binding domain"/>
    <property type="match status" value="1"/>
</dbReference>
<dbReference type="InterPro" id="IPR036388">
    <property type="entry name" value="WH-like_DNA-bd_sf"/>
</dbReference>
<dbReference type="EMBL" id="LBNE01000004">
    <property type="protein sequence ID" value="KKO71897.1"/>
    <property type="molecule type" value="Genomic_DNA"/>
</dbReference>
<dbReference type="GO" id="GO:0005829">
    <property type="term" value="C:cytosol"/>
    <property type="evidence" value="ECO:0007669"/>
    <property type="project" value="TreeGrafter"/>
</dbReference>
<dbReference type="PROSITE" id="PS00042">
    <property type="entry name" value="HTH_CRP_1"/>
    <property type="match status" value="1"/>
</dbReference>
<evidence type="ECO:0000256" key="2">
    <source>
        <dbReference type="ARBA" id="ARBA00023125"/>
    </source>
</evidence>
<dbReference type="Proteomes" id="UP000078084">
    <property type="component" value="Unassembled WGS sequence"/>
</dbReference>
<organism evidence="5 6">
    <name type="scientific">Kerstersia gyiorum</name>
    <dbReference type="NCBI Taxonomy" id="206506"/>
    <lineage>
        <taxon>Bacteria</taxon>
        <taxon>Pseudomonadati</taxon>
        <taxon>Pseudomonadota</taxon>
        <taxon>Betaproteobacteria</taxon>
        <taxon>Burkholderiales</taxon>
        <taxon>Alcaligenaceae</taxon>
        <taxon>Kerstersia</taxon>
    </lineage>
</organism>
<dbReference type="InterPro" id="IPR000595">
    <property type="entry name" value="cNMP-bd_dom"/>
</dbReference>
<dbReference type="GO" id="GO:0003700">
    <property type="term" value="F:DNA-binding transcription factor activity"/>
    <property type="evidence" value="ECO:0007669"/>
    <property type="project" value="InterPro"/>
</dbReference>
<dbReference type="InterPro" id="IPR012318">
    <property type="entry name" value="HTH_CRP"/>
</dbReference>
<dbReference type="RefSeq" id="WP_068370144.1">
    <property type="nucleotide sequence ID" value="NZ_CP033936.1"/>
</dbReference>
<evidence type="ECO:0000259" key="4">
    <source>
        <dbReference type="PROSITE" id="PS51063"/>
    </source>
</evidence>
<dbReference type="PANTHER" id="PTHR24567">
    <property type="entry name" value="CRP FAMILY TRANSCRIPTIONAL REGULATORY PROTEIN"/>
    <property type="match status" value="1"/>
</dbReference>
<evidence type="ECO:0000313" key="5">
    <source>
        <dbReference type="EMBL" id="KKO71897.1"/>
    </source>
</evidence>
<dbReference type="NCBIfam" id="NF008365">
    <property type="entry name" value="PRK11161.1"/>
    <property type="match status" value="1"/>
</dbReference>
<dbReference type="Gene3D" id="1.10.10.10">
    <property type="entry name" value="Winged helix-like DNA-binding domain superfamily/Winged helix DNA-binding domain"/>
    <property type="match status" value="1"/>
</dbReference>
<dbReference type="InterPro" id="IPR018490">
    <property type="entry name" value="cNMP-bd_dom_sf"/>
</dbReference>
<keyword evidence="3" id="KW-0804">Transcription</keyword>
<gene>
    <name evidence="5" type="ORF">AAV32_07925</name>
</gene>
<dbReference type="CDD" id="cd00092">
    <property type="entry name" value="HTH_CRP"/>
    <property type="match status" value="1"/>
</dbReference>
<dbReference type="InterPro" id="IPR036390">
    <property type="entry name" value="WH_DNA-bd_sf"/>
</dbReference>
<dbReference type="STRING" id="206506.AAV32_07925"/>
<dbReference type="InterPro" id="IPR014710">
    <property type="entry name" value="RmlC-like_jellyroll"/>
</dbReference>
<keyword evidence="6" id="KW-1185">Reference proteome</keyword>
<dbReference type="SMART" id="SM00100">
    <property type="entry name" value="cNMP"/>
    <property type="match status" value="1"/>
</dbReference>
<comment type="caution">
    <text evidence="5">The sequence shown here is derived from an EMBL/GenBank/DDBJ whole genome shotgun (WGS) entry which is preliminary data.</text>
</comment>
<proteinExistence type="predicted"/>